<keyword evidence="2" id="KW-1185">Reference proteome</keyword>
<dbReference type="OrthoDB" id="9781481at2"/>
<name>A0A5C5XTN2_9BACT</name>
<accession>A0A5C5XTN2</accession>
<dbReference type="Proteomes" id="UP000318478">
    <property type="component" value="Unassembled WGS sequence"/>
</dbReference>
<dbReference type="EMBL" id="SJPO01000017">
    <property type="protein sequence ID" value="TWT66234.1"/>
    <property type="molecule type" value="Genomic_DNA"/>
</dbReference>
<gene>
    <name evidence="1" type="ORF">Pla123a_47580</name>
</gene>
<sequence>MFTWKPIYAEIALKLCEFEHSHDQLVALMIKLHDQGLKVSSVVDRDVNDKEVPMAEIDPFSFFANFNRGVTYDNRRAIVAAIKDEWRLGAELPQDFDGLPIMNLQSSWFMPYQKRREPHHVATLWRFYRHCLEIDAPSELDTELFDACCALRKVAPASLTMGMFWSRPELWIAVDKKNREYASSLGVTRQVAGGADYLKWLAEVRQKTDKSTCEFSLQAHLNTLEEKPVPDNDEDVGPAPSSDRNYWLLAPGRGAVLWDTWFAEGFGAIGWNGMGDLNKYPSKEAMMEYLPKVYEDSGPLHVAHMLWEFAREMRPGDVVFAKQGLHKICGWGVVAGATTSRL</sequence>
<organism evidence="1 2">
    <name type="scientific">Posidoniimonas polymericola</name>
    <dbReference type="NCBI Taxonomy" id="2528002"/>
    <lineage>
        <taxon>Bacteria</taxon>
        <taxon>Pseudomonadati</taxon>
        <taxon>Planctomycetota</taxon>
        <taxon>Planctomycetia</taxon>
        <taxon>Pirellulales</taxon>
        <taxon>Lacipirellulaceae</taxon>
        <taxon>Posidoniimonas</taxon>
    </lineage>
</organism>
<evidence type="ECO:0000313" key="1">
    <source>
        <dbReference type="EMBL" id="TWT66234.1"/>
    </source>
</evidence>
<dbReference type="AlphaFoldDB" id="A0A5C5XTN2"/>
<reference evidence="1 2" key="1">
    <citation type="submission" date="2019-02" db="EMBL/GenBank/DDBJ databases">
        <title>Deep-cultivation of Planctomycetes and their phenomic and genomic characterization uncovers novel biology.</title>
        <authorList>
            <person name="Wiegand S."/>
            <person name="Jogler M."/>
            <person name="Boedeker C."/>
            <person name="Pinto D."/>
            <person name="Vollmers J."/>
            <person name="Rivas-Marin E."/>
            <person name="Kohn T."/>
            <person name="Peeters S.H."/>
            <person name="Heuer A."/>
            <person name="Rast P."/>
            <person name="Oberbeckmann S."/>
            <person name="Bunk B."/>
            <person name="Jeske O."/>
            <person name="Meyerdierks A."/>
            <person name="Storesund J.E."/>
            <person name="Kallscheuer N."/>
            <person name="Luecker S."/>
            <person name="Lage O.M."/>
            <person name="Pohl T."/>
            <person name="Merkel B.J."/>
            <person name="Hornburger P."/>
            <person name="Mueller R.-W."/>
            <person name="Bruemmer F."/>
            <person name="Labrenz M."/>
            <person name="Spormann A.M."/>
            <person name="Op Den Camp H."/>
            <person name="Overmann J."/>
            <person name="Amann R."/>
            <person name="Jetten M.S.M."/>
            <person name="Mascher T."/>
            <person name="Medema M.H."/>
            <person name="Devos D.P."/>
            <person name="Kaster A.-K."/>
            <person name="Ovreas L."/>
            <person name="Rohde M."/>
            <person name="Galperin M.Y."/>
            <person name="Jogler C."/>
        </authorList>
    </citation>
    <scope>NUCLEOTIDE SEQUENCE [LARGE SCALE GENOMIC DNA]</scope>
    <source>
        <strain evidence="1 2">Pla123a</strain>
    </source>
</reference>
<comment type="caution">
    <text evidence="1">The sequence shown here is derived from an EMBL/GenBank/DDBJ whole genome shotgun (WGS) entry which is preliminary data.</text>
</comment>
<proteinExistence type="predicted"/>
<evidence type="ECO:0000313" key="2">
    <source>
        <dbReference type="Proteomes" id="UP000318478"/>
    </source>
</evidence>
<dbReference type="RefSeq" id="WP_146591637.1">
    <property type="nucleotide sequence ID" value="NZ_SJPO01000017.1"/>
</dbReference>
<protein>
    <submittedName>
        <fullName evidence="1">Uncharacterized protein</fullName>
    </submittedName>
</protein>